<gene>
    <name evidence="1" type="ORF">METZ01_LOCUS147254</name>
</gene>
<name>A0A381ZYV3_9ZZZZ</name>
<proteinExistence type="predicted"/>
<sequence>MISKDQIIFYSIVYGFSEKGIFSINRK</sequence>
<dbReference type="AlphaFoldDB" id="A0A381ZYV3"/>
<reference evidence="1" key="1">
    <citation type="submission" date="2018-05" db="EMBL/GenBank/DDBJ databases">
        <authorList>
            <person name="Lanie J.A."/>
            <person name="Ng W.-L."/>
            <person name="Kazmierczak K.M."/>
            <person name="Andrzejewski T.M."/>
            <person name="Davidsen T.M."/>
            <person name="Wayne K.J."/>
            <person name="Tettelin H."/>
            <person name="Glass J.I."/>
            <person name="Rusch D."/>
            <person name="Podicherti R."/>
            <person name="Tsui H.-C.T."/>
            <person name="Winkler M.E."/>
        </authorList>
    </citation>
    <scope>NUCLEOTIDE SEQUENCE</scope>
</reference>
<evidence type="ECO:0000313" key="1">
    <source>
        <dbReference type="EMBL" id="SVA94400.1"/>
    </source>
</evidence>
<dbReference type="EMBL" id="UINC01023203">
    <property type="protein sequence ID" value="SVA94400.1"/>
    <property type="molecule type" value="Genomic_DNA"/>
</dbReference>
<accession>A0A381ZYV3</accession>
<organism evidence="1">
    <name type="scientific">marine metagenome</name>
    <dbReference type="NCBI Taxonomy" id="408172"/>
    <lineage>
        <taxon>unclassified sequences</taxon>
        <taxon>metagenomes</taxon>
        <taxon>ecological metagenomes</taxon>
    </lineage>
</organism>
<protein>
    <submittedName>
        <fullName evidence="1">Uncharacterized protein</fullName>
    </submittedName>
</protein>